<dbReference type="PaxDb" id="7159-AAEL001979-PB"/>
<evidence type="ECO:0000256" key="8">
    <source>
        <dbReference type="ARBA" id="ARBA00023054"/>
    </source>
</evidence>
<reference evidence="17" key="2">
    <citation type="journal article" date="2007" name="Science">
        <title>Genome sequence of Aedes aegypti, a major arbovirus vector.</title>
        <authorList>
            <person name="Nene V."/>
            <person name="Wortman J.R."/>
            <person name="Lawson D."/>
            <person name="Haas B."/>
            <person name="Kodira C."/>
            <person name="Tu Z.J."/>
            <person name="Loftus B."/>
            <person name="Xi Z."/>
            <person name="Megy K."/>
            <person name="Grabherr M."/>
            <person name="Ren Q."/>
            <person name="Zdobnov E.M."/>
            <person name="Lobo N.F."/>
            <person name="Campbell K.S."/>
            <person name="Brown S.E."/>
            <person name="Bonaldo M.F."/>
            <person name="Zhu J."/>
            <person name="Sinkins S.P."/>
            <person name="Hogenkamp D.G."/>
            <person name="Amedeo P."/>
            <person name="Arensburger P."/>
            <person name="Atkinson P.W."/>
            <person name="Bidwell S."/>
            <person name="Biedler J."/>
            <person name="Birney E."/>
            <person name="Bruggner R.V."/>
            <person name="Costas J."/>
            <person name="Coy M.R."/>
            <person name="Crabtree J."/>
            <person name="Crawford M."/>
            <person name="Debruyn B."/>
            <person name="Decaprio D."/>
            <person name="Eiglmeier K."/>
            <person name="Eisenstadt E."/>
            <person name="El-Dorry H."/>
            <person name="Gelbart W.M."/>
            <person name="Gomes S.L."/>
            <person name="Hammond M."/>
            <person name="Hannick L.I."/>
            <person name="Hogan J.R."/>
            <person name="Holmes M.H."/>
            <person name="Jaffe D."/>
            <person name="Johnston J.S."/>
            <person name="Kennedy R.C."/>
            <person name="Koo H."/>
            <person name="Kravitz S."/>
            <person name="Kriventseva E.V."/>
            <person name="Kulp D."/>
            <person name="Labutti K."/>
            <person name="Lee E."/>
            <person name="Li S."/>
            <person name="Lovin D.D."/>
            <person name="Mao C."/>
            <person name="Mauceli E."/>
            <person name="Menck C.F."/>
            <person name="Miller J.R."/>
            <person name="Montgomery P."/>
            <person name="Mori A."/>
            <person name="Nascimento A.L."/>
            <person name="Naveira H.F."/>
            <person name="Nusbaum C."/>
            <person name="O'leary S."/>
            <person name="Orvis J."/>
            <person name="Pertea M."/>
            <person name="Quesneville H."/>
            <person name="Reidenbach K.R."/>
            <person name="Rogers Y.H."/>
            <person name="Roth C.W."/>
            <person name="Schneider J.R."/>
            <person name="Schatz M."/>
            <person name="Shumway M."/>
            <person name="Stanke M."/>
            <person name="Stinson E.O."/>
            <person name="Tubio J.M."/>
            <person name="Vanzee J.P."/>
            <person name="Verjovski-Almeida S."/>
            <person name="Werner D."/>
            <person name="White O."/>
            <person name="Wyder S."/>
            <person name="Zeng Q."/>
            <person name="Zhao Q."/>
            <person name="Zhao Y."/>
            <person name="Hill C.A."/>
            <person name="Raikhel A.S."/>
            <person name="Soares M.B."/>
            <person name="Knudson D.L."/>
            <person name="Lee N.H."/>
            <person name="Galagan J."/>
            <person name="Salzberg S.L."/>
            <person name="Paulsen I.T."/>
            <person name="Dimopoulos G."/>
            <person name="Collins F.H."/>
            <person name="Birren B."/>
            <person name="Fraser-Liggett C.M."/>
            <person name="Severson D.W."/>
        </authorList>
    </citation>
    <scope>NUCLEOTIDE SEQUENCE [LARGE SCALE GENOMIC DNA]</scope>
    <source>
        <strain evidence="17">Liverpool</strain>
    </source>
</reference>
<evidence type="ECO:0000256" key="7">
    <source>
        <dbReference type="ARBA" id="ARBA00022553"/>
    </source>
</evidence>
<feature type="compositionally biased region" description="Polar residues" evidence="14">
    <location>
        <begin position="477"/>
        <end position="499"/>
    </location>
</feature>
<feature type="region of interest" description="Disordered" evidence="14">
    <location>
        <begin position="269"/>
        <end position="303"/>
    </location>
</feature>
<protein>
    <submittedName>
        <fullName evidence="17">AAEL001979-PB</fullName>
    </submittedName>
</protein>
<dbReference type="STRING" id="7159.Q17JH1"/>
<comment type="subcellular location">
    <subcellularLocation>
        <location evidence="2">Cell membrane</location>
    </subcellularLocation>
    <subcellularLocation>
        <location evidence="3">Cytoplasm</location>
    </subcellularLocation>
    <subcellularLocation>
        <location evidence="1">Endomembrane system</location>
        <topology evidence="1">Peripheral membrane protein</topology>
    </subcellularLocation>
</comment>
<evidence type="ECO:0000313" key="17">
    <source>
        <dbReference type="EMBL" id="EAT46869.1"/>
    </source>
</evidence>
<dbReference type="eggNOG" id="KOG2856">
    <property type="taxonomic scope" value="Eukaryota"/>
</dbReference>
<dbReference type="PROSITE" id="PS50002">
    <property type="entry name" value="SH3"/>
    <property type="match status" value="1"/>
</dbReference>
<dbReference type="Pfam" id="PF14604">
    <property type="entry name" value="SH3_9"/>
    <property type="match status" value="1"/>
</dbReference>
<dbReference type="HOGENOM" id="CLU_030752_0_0_1"/>
<evidence type="ECO:0000256" key="1">
    <source>
        <dbReference type="ARBA" id="ARBA00004184"/>
    </source>
</evidence>
<dbReference type="GO" id="GO:0005768">
    <property type="term" value="C:endosome"/>
    <property type="evidence" value="ECO:0007669"/>
    <property type="project" value="TreeGrafter"/>
</dbReference>
<dbReference type="GO" id="GO:0030100">
    <property type="term" value="P:regulation of endocytosis"/>
    <property type="evidence" value="ECO:0007669"/>
    <property type="project" value="TreeGrafter"/>
</dbReference>
<evidence type="ECO:0000259" key="15">
    <source>
        <dbReference type="PROSITE" id="PS50002"/>
    </source>
</evidence>
<dbReference type="Gene3D" id="1.20.1270.60">
    <property type="entry name" value="Arfaptin homology (AH) domain/BAR domain"/>
    <property type="match status" value="1"/>
</dbReference>
<dbReference type="Pfam" id="PF00611">
    <property type="entry name" value="FCH"/>
    <property type="match status" value="1"/>
</dbReference>
<dbReference type="SMART" id="SM00326">
    <property type="entry name" value="SH3"/>
    <property type="match status" value="1"/>
</dbReference>
<evidence type="ECO:0000256" key="6">
    <source>
        <dbReference type="ARBA" id="ARBA00022490"/>
    </source>
</evidence>
<dbReference type="CDD" id="cd07655">
    <property type="entry name" value="F-BAR_PACSIN"/>
    <property type="match status" value="1"/>
</dbReference>
<dbReference type="Gene3D" id="2.30.30.40">
    <property type="entry name" value="SH3 Domains"/>
    <property type="match status" value="1"/>
</dbReference>
<evidence type="ECO:0000256" key="11">
    <source>
        <dbReference type="ARBA" id="ARBA00064966"/>
    </source>
</evidence>
<keyword evidence="7" id="KW-0597">Phosphoprotein</keyword>
<dbReference type="InterPro" id="IPR027267">
    <property type="entry name" value="AH/BAR_dom_sf"/>
</dbReference>
<name>Q17JH1_AEDAE</name>
<evidence type="ECO:0000313" key="18">
    <source>
        <dbReference type="Proteomes" id="UP000682892"/>
    </source>
</evidence>
<dbReference type="PhylomeDB" id="Q17JH1"/>
<evidence type="ECO:0000256" key="3">
    <source>
        <dbReference type="ARBA" id="ARBA00004496"/>
    </source>
</evidence>
<dbReference type="SUPFAM" id="SSF103657">
    <property type="entry name" value="BAR/IMD domain-like"/>
    <property type="match status" value="1"/>
</dbReference>
<dbReference type="EMBL" id="CH477232">
    <property type="protein sequence ID" value="EAT46869.1"/>
    <property type="molecule type" value="Genomic_DNA"/>
</dbReference>
<keyword evidence="8 13" id="KW-0175">Coiled coil</keyword>
<evidence type="ECO:0000256" key="10">
    <source>
        <dbReference type="ARBA" id="ARBA00055545"/>
    </source>
</evidence>
<keyword evidence="4 12" id="KW-0728">SH3 domain</keyword>
<keyword evidence="6" id="KW-0963">Cytoplasm</keyword>
<dbReference type="InterPro" id="IPR036028">
    <property type="entry name" value="SH3-like_dom_sf"/>
</dbReference>
<keyword evidence="9" id="KW-0472">Membrane</keyword>
<evidence type="ECO:0000256" key="13">
    <source>
        <dbReference type="PROSITE-ProRule" id="PRU01077"/>
    </source>
</evidence>
<dbReference type="OMA" id="AMAHVFK"/>
<proteinExistence type="predicted"/>
<dbReference type="InterPro" id="IPR001452">
    <property type="entry name" value="SH3_domain"/>
</dbReference>
<evidence type="ECO:0000256" key="12">
    <source>
        <dbReference type="PROSITE-ProRule" id="PRU00192"/>
    </source>
</evidence>
<evidence type="ECO:0000256" key="4">
    <source>
        <dbReference type="ARBA" id="ARBA00022443"/>
    </source>
</evidence>
<evidence type="ECO:0000256" key="2">
    <source>
        <dbReference type="ARBA" id="ARBA00004236"/>
    </source>
</evidence>
<evidence type="ECO:0000256" key="9">
    <source>
        <dbReference type="ARBA" id="ARBA00023136"/>
    </source>
</evidence>
<reference evidence="17" key="3">
    <citation type="submission" date="2012-09" db="EMBL/GenBank/DDBJ databases">
        <authorList>
            <consortium name="VectorBase"/>
        </authorList>
    </citation>
    <scope>NUCLEOTIDE SEQUENCE</scope>
    <source>
        <strain evidence="17">Liverpool</strain>
    </source>
</reference>
<feature type="compositionally biased region" description="Low complexity" evidence="14">
    <location>
        <begin position="460"/>
        <end position="476"/>
    </location>
</feature>
<feature type="compositionally biased region" description="Low complexity" evidence="14">
    <location>
        <begin position="500"/>
        <end position="525"/>
    </location>
</feature>
<dbReference type="GO" id="GO:0007010">
    <property type="term" value="P:cytoskeleton organization"/>
    <property type="evidence" value="ECO:0007669"/>
    <property type="project" value="TreeGrafter"/>
</dbReference>
<feature type="compositionally biased region" description="Polar residues" evidence="14">
    <location>
        <begin position="449"/>
        <end position="459"/>
    </location>
</feature>
<evidence type="ECO:0000259" key="16">
    <source>
        <dbReference type="PROSITE" id="PS51741"/>
    </source>
</evidence>
<dbReference type="CDD" id="cd11843">
    <property type="entry name" value="SH3_PACSIN"/>
    <property type="match status" value="1"/>
</dbReference>
<dbReference type="Proteomes" id="UP000682892">
    <property type="component" value="Unassembled WGS sequence"/>
</dbReference>
<reference evidence="17" key="1">
    <citation type="submission" date="2005-10" db="EMBL/GenBank/DDBJ databases">
        <authorList>
            <person name="Loftus B.J."/>
            <person name="Nene V.M."/>
            <person name="Hannick L.I."/>
            <person name="Bidwell S."/>
            <person name="Haas B."/>
            <person name="Amedeo P."/>
            <person name="Orvis J."/>
            <person name="Wortman J.R."/>
            <person name="White O.R."/>
            <person name="Salzberg S."/>
            <person name="Shumway M."/>
            <person name="Koo H."/>
            <person name="Zhao Y."/>
            <person name="Holmes M."/>
            <person name="Miller J."/>
            <person name="Schatz M."/>
            <person name="Pop M."/>
            <person name="Pai G."/>
            <person name="Utterback T."/>
            <person name="Rogers Y.-H."/>
            <person name="Kravitz S."/>
            <person name="Fraser C.M."/>
        </authorList>
    </citation>
    <scope>NUCLEOTIDE SEQUENCE</scope>
    <source>
        <strain evidence="17">Liverpool</strain>
    </source>
</reference>
<dbReference type="VEuPathDB" id="VectorBase:AAEL019559"/>
<feature type="compositionally biased region" description="Polar residues" evidence="14">
    <location>
        <begin position="271"/>
        <end position="288"/>
    </location>
</feature>
<feature type="region of interest" description="Disordered" evidence="14">
    <location>
        <begin position="441"/>
        <end position="554"/>
    </location>
</feature>
<dbReference type="AlphaFoldDB" id="Q17JH1"/>
<feature type="compositionally biased region" description="Basic and acidic residues" evidence="14">
    <location>
        <begin position="289"/>
        <end position="303"/>
    </location>
</feature>
<dbReference type="PRINTS" id="PR00452">
    <property type="entry name" value="SH3DOMAIN"/>
</dbReference>
<dbReference type="PROSITE" id="PS51741">
    <property type="entry name" value="F_BAR"/>
    <property type="match status" value="1"/>
</dbReference>
<dbReference type="SUPFAM" id="SSF50044">
    <property type="entry name" value="SH3-domain"/>
    <property type="match status" value="1"/>
</dbReference>
<dbReference type="InterPro" id="IPR031160">
    <property type="entry name" value="F_BAR_dom"/>
</dbReference>
<organism evidence="17 18">
    <name type="scientific">Aedes aegypti</name>
    <name type="common">Yellowfever mosquito</name>
    <name type="synonym">Culex aegypti</name>
    <dbReference type="NCBI Taxonomy" id="7159"/>
    <lineage>
        <taxon>Eukaryota</taxon>
        <taxon>Metazoa</taxon>
        <taxon>Ecdysozoa</taxon>
        <taxon>Arthropoda</taxon>
        <taxon>Hexapoda</taxon>
        <taxon>Insecta</taxon>
        <taxon>Pterygota</taxon>
        <taxon>Neoptera</taxon>
        <taxon>Endopterygota</taxon>
        <taxon>Diptera</taxon>
        <taxon>Nematocera</taxon>
        <taxon>Culicoidea</taxon>
        <taxon>Culicidae</taxon>
        <taxon>Culicinae</taxon>
        <taxon>Aedini</taxon>
        <taxon>Aedes</taxon>
        <taxon>Stegomyia</taxon>
    </lineage>
</organism>
<comment type="subunit">
    <text evidence="11">Homodimer. May form heterooligomers with other PACSINs. Interacts (via SH3 domain) with DNM1, SYNJ1 and WASL. Interacts with TRPV4.</text>
</comment>
<feature type="domain" description="F-BAR" evidence="16">
    <location>
        <begin position="115"/>
        <end position="385"/>
    </location>
</feature>
<dbReference type="FunFam" id="2.30.30.40:FF:000014">
    <property type="entry name" value="Kinase C and casein kinase substrate in neurons protein"/>
    <property type="match status" value="1"/>
</dbReference>
<dbReference type="PANTHER" id="PTHR23065:SF11">
    <property type="entry name" value="SYNDAPIN, ISOFORM C"/>
    <property type="match status" value="1"/>
</dbReference>
<dbReference type="GO" id="GO:0005886">
    <property type="term" value="C:plasma membrane"/>
    <property type="evidence" value="ECO:0007669"/>
    <property type="project" value="UniProtKB-SubCell"/>
</dbReference>
<feature type="compositionally biased region" description="Acidic residues" evidence="14">
    <location>
        <begin position="534"/>
        <end position="545"/>
    </location>
</feature>
<evidence type="ECO:0000256" key="5">
    <source>
        <dbReference type="ARBA" id="ARBA00022475"/>
    </source>
</evidence>
<gene>
    <name evidence="17" type="ORF">AaeL_AAEL001979</name>
</gene>
<accession>Q17JH1</accession>
<dbReference type="PANTHER" id="PTHR23065">
    <property type="entry name" value="PROLINE-SERINE-THREONINE PHOSPHATASE INTERACTING PROTEIN 1"/>
    <property type="match status" value="1"/>
</dbReference>
<evidence type="ECO:0000256" key="14">
    <source>
        <dbReference type="SAM" id="MobiDB-lite"/>
    </source>
</evidence>
<keyword evidence="5" id="KW-1003">Cell membrane</keyword>
<comment type="function">
    <text evidence="10">Plays a role in endocytosis and regulates internalization of plasma membrane proteins. Overexpression impairs internalization of SLC2A1/GLUT1 and TRPV4 and increases the levels of SLC2A1/GLUT1 and TRPV4 at the cell membrane. Inhibits the TRPV4 calcium channel activity.</text>
</comment>
<dbReference type="InterPro" id="IPR001060">
    <property type="entry name" value="FCH_dom"/>
</dbReference>
<feature type="domain" description="SH3" evidence="15">
    <location>
        <begin position="555"/>
        <end position="615"/>
    </location>
</feature>
<dbReference type="SMART" id="SM00055">
    <property type="entry name" value="FCH"/>
    <property type="match status" value="1"/>
</dbReference>
<dbReference type="FunFam" id="1.20.1270.60:FF:000009">
    <property type="entry name" value="Protein kinase C and casein kinase substrate in neurons 2"/>
    <property type="match status" value="1"/>
</dbReference>
<sequence length="615" mass="69976">MELGNAILMAEIISSNDSQVDTKHPFVCAESVNRDFKPRSEGSLTGCLACWLRDGEEPFVAWQLTNRDQFHFFFSRFKELSSNSLVLYRRAIITFTITPNIGFTTMSHHSDDQLLQAGSDSFWEPGNYKRTTKRIEDGYRLCTDLQTLIQERAEIEKGYAKNLKAWSKKWGELIEKGPEYGTTEAAWKGILTEADRLSDLHLKVKENLCTDVMHQIKAWQKDNYHKTMMQIKERKEMEDQFKKAQKPWAKHLTKVEKCKADYHAACKTERSAANQERNASSDSSLSNDQLKKMQDRTARTKDEVNKCRERYDQALQEINKYNPVYIEDMTSVFIKCQEMEETRLRFFKNVLFSIHKCLNISEDPSLPQIYKEFHHTVNNADHLKDLKWWSNNHGVNMGMSWPTFVEYTEEFRDIAKGIKSKEALPAAPITLIHQRPVAEDLHEYPPPASNNNKNSINRTSASLSISNSNSNANNGSTQRATTPSQESPKSESASMKNSDPATTPTRTSPARMVGGATVVTNGTNGKANDSQNPFDEEEEWDEGDGADNILVDNGEPGVPVKALYDYEGAESDELTFKMGDVFEKLEDEDEQGWCKGRKDGRVGLYPANYVETIAT</sequence>
<dbReference type="GO" id="GO:0005543">
    <property type="term" value="F:phospholipid binding"/>
    <property type="evidence" value="ECO:0007669"/>
    <property type="project" value="TreeGrafter"/>
</dbReference>
<dbReference type="GO" id="GO:0097320">
    <property type="term" value="P:plasma membrane tubulation"/>
    <property type="evidence" value="ECO:0007669"/>
    <property type="project" value="TreeGrafter"/>
</dbReference>